<sequence>MAAPPKECPFAKAGELVELAKEKCPAFQEGCPFSETKTPVEIRASLQKMPPSHTSKSHAVHAAVARTRANSLTDQSGDDVLVDEWLGWWASHTDVDIENQISSDDGLASRLKKGTEQAHEEAENVAFVKLLLKGKAPLESYVALIAALKPIYGALEKAADRVSRTCPAVARVCDDTLPQLRRYESLEADLAYYRRRCPDVTKRAEAFARRSKATNEYVSSLDSWPATGPKAEALVAHLYTRYLGDLSGGQILRRAAVRAYGLTPPGGTTLDAVDGVRFYDFRLIGKPTKLRRFKDEYRRRLDDLRVADGDLVVAEAVAAFRRNTQLLKELDFVVLGATEAAARHARPTKPKQQGQCPFLAKEDIAALPFKECPVTGESVSASRASPRRRFNAADIAVVAFFALGMVFLIHRATPPSVLLPGP</sequence>
<dbReference type="Pfam" id="PF01126">
    <property type="entry name" value="Heme_oxygenase"/>
    <property type="match status" value="1"/>
</dbReference>
<evidence type="ECO:0000256" key="2">
    <source>
        <dbReference type="ARBA" id="ARBA00022723"/>
    </source>
</evidence>
<dbReference type="Gene3D" id="1.20.910.10">
    <property type="entry name" value="Heme oxygenase-like"/>
    <property type="match status" value="1"/>
</dbReference>
<protein>
    <submittedName>
        <fullName evidence="4">Uncharacterized protein</fullName>
    </submittedName>
</protein>
<dbReference type="GO" id="GO:0006788">
    <property type="term" value="P:heme oxidation"/>
    <property type="evidence" value="ECO:0007669"/>
    <property type="project" value="InterPro"/>
</dbReference>
<comment type="caution">
    <text evidence="4">The sequence shown here is derived from an EMBL/GenBank/DDBJ whole genome shotgun (WGS) entry which is preliminary data.</text>
</comment>
<keyword evidence="5" id="KW-1185">Reference proteome</keyword>
<name>A0A8J2SED2_9STRA</name>
<evidence type="ECO:0000313" key="5">
    <source>
        <dbReference type="Proteomes" id="UP000789595"/>
    </source>
</evidence>
<evidence type="ECO:0000313" key="4">
    <source>
        <dbReference type="EMBL" id="CAH0368931.1"/>
    </source>
</evidence>
<reference evidence="4" key="1">
    <citation type="submission" date="2021-11" db="EMBL/GenBank/DDBJ databases">
        <authorList>
            <consortium name="Genoscope - CEA"/>
            <person name="William W."/>
        </authorList>
    </citation>
    <scope>NUCLEOTIDE SEQUENCE</scope>
</reference>
<dbReference type="PANTHER" id="PTHR10720">
    <property type="entry name" value="HEME OXYGENASE"/>
    <property type="match status" value="1"/>
</dbReference>
<dbReference type="GO" id="GO:0006979">
    <property type="term" value="P:response to oxidative stress"/>
    <property type="evidence" value="ECO:0007669"/>
    <property type="project" value="TreeGrafter"/>
</dbReference>
<keyword evidence="2" id="KW-0479">Metal-binding</keyword>
<dbReference type="InterPro" id="IPR016053">
    <property type="entry name" value="Haem_Oase-like"/>
</dbReference>
<dbReference type="InterPro" id="IPR002051">
    <property type="entry name" value="Haem_Oase"/>
</dbReference>
<organism evidence="4 5">
    <name type="scientific">Pelagomonas calceolata</name>
    <dbReference type="NCBI Taxonomy" id="35677"/>
    <lineage>
        <taxon>Eukaryota</taxon>
        <taxon>Sar</taxon>
        <taxon>Stramenopiles</taxon>
        <taxon>Ochrophyta</taxon>
        <taxon>Pelagophyceae</taxon>
        <taxon>Pelagomonadales</taxon>
        <taxon>Pelagomonadaceae</taxon>
        <taxon>Pelagomonas</taxon>
    </lineage>
</organism>
<proteinExistence type="predicted"/>
<dbReference type="GO" id="GO:0046872">
    <property type="term" value="F:metal ion binding"/>
    <property type="evidence" value="ECO:0007669"/>
    <property type="project" value="UniProtKB-KW"/>
</dbReference>
<accession>A0A8J2SED2</accession>
<evidence type="ECO:0000256" key="3">
    <source>
        <dbReference type="ARBA" id="ARBA00023004"/>
    </source>
</evidence>
<evidence type="ECO:0000256" key="1">
    <source>
        <dbReference type="ARBA" id="ARBA00022617"/>
    </source>
</evidence>
<dbReference type="CDD" id="cd19165">
    <property type="entry name" value="HemeO"/>
    <property type="match status" value="1"/>
</dbReference>
<dbReference type="OrthoDB" id="652091at2759"/>
<dbReference type="GO" id="GO:0004392">
    <property type="term" value="F:heme oxygenase (decyclizing) activity"/>
    <property type="evidence" value="ECO:0007669"/>
    <property type="project" value="InterPro"/>
</dbReference>
<dbReference type="GO" id="GO:0042167">
    <property type="term" value="P:heme catabolic process"/>
    <property type="evidence" value="ECO:0007669"/>
    <property type="project" value="TreeGrafter"/>
</dbReference>
<keyword evidence="1" id="KW-0349">Heme</keyword>
<dbReference type="EMBL" id="CAKKNE010000002">
    <property type="protein sequence ID" value="CAH0368931.1"/>
    <property type="molecule type" value="Genomic_DNA"/>
</dbReference>
<dbReference type="InterPro" id="IPR016084">
    <property type="entry name" value="Haem_Oase-like_multi-hlx"/>
</dbReference>
<dbReference type="SUPFAM" id="SSF48613">
    <property type="entry name" value="Heme oxygenase-like"/>
    <property type="match status" value="1"/>
</dbReference>
<keyword evidence="3" id="KW-0408">Iron</keyword>
<dbReference type="PANTHER" id="PTHR10720:SF0">
    <property type="entry name" value="HEME OXYGENASE"/>
    <property type="match status" value="1"/>
</dbReference>
<dbReference type="PRINTS" id="PR00088">
    <property type="entry name" value="HAEMOXYGNASE"/>
</dbReference>
<gene>
    <name evidence="4" type="ORF">PECAL_2P20320</name>
</gene>
<dbReference type="Proteomes" id="UP000789595">
    <property type="component" value="Unassembled WGS sequence"/>
</dbReference>
<dbReference type="AlphaFoldDB" id="A0A8J2SED2"/>
<dbReference type="GO" id="GO:0020037">
    <property type="term" value="F:heme binding"/>
    <property type="evidence" value="ECO:0007669"/>
    <property type="project" value="TreeGrafter"/>
</dbReference>